<dbReference type="AlphaFoldDB" id="A0A0W7WDW0"/>
<dbReference type="InterPro" id="IPR039421">
    <property type="entry name" value="Type_1_exporter"/>
</dbReference>
<dbReference type="Gene3D" id="3.40.50.300">
    <property type="entry name" value="P-loop containing nucleotide triphosphate hydrolases"/>
    <property type="match status" value="1"/>
</dbReference>
<dbReference type="GO" id="GO:0043213">
    <property type="term" value="P:bacteriocin transport"/>
    <property type="evidence" value="ECO:0007669"/>
    <property type="project" value="UniProtKB-KW"/>
</dbReference>
<evidence type="ECO:0000259" key="10">
    <source>
        <dbReference type="PROSITE" id="PS50893"/>
    </source>
</evidence>
<dbReference type="PANTHER" id="PTHR24221:SF654">
    <property type="entry name" value="ATP-BINDING CASSETTE SUB-FAMILY B MEMBER 6"/>
    <property type="match status" value="1"/>
</dbReference>
<dbReference type="SMART" id="SM00382">
    <property type="entry name" value="AAA"/>
    <property type="match status" value="1"/>
</dbReference>
<protein>
    <recommendedName>
        <fullName evidence="15">NHLP family bacteriocin export ABC transporter peptidase/permease/ATPase subunit</fullName>
    </recommendedName>
</protein>
<dbReference type="EMBL" id="LPXO01000024">
    <property type="protein sequence ID" value="KUF08757.1"/>
    <property type="molecule type" value="Genomic_DNA"/>
</dbReference>
<evidence type="ECO:0000256" key="9">
    <source>
        <dbReference type="SAM" id="Phobius"/>
    </source>
</evidence>
<dbReference type="Pfam" id="PF03412">
    <property type="entry name" value="Peptidase_C39"/>
    <property type="match status" value="1"/>
</dbReference>
<dbReference type="OrthoDB" id="9808328at2"/>
<keyword evidence="8" id="KW-0080">Bacteriocin transport</keyword>
<dbReference type="Gene3D" id="3.90.70.10">
    <property type="entry name" value="Cysteine proteinases"/>
    <property type="match status" value="1"/>
</dbReference>
<evidence type="ECO:0000259" key="12">
    <source>
        <dbReference type="PROSITE" id="PS50990"/>
    </source>
</evidence>
<feature type="domain" description="Peptidase C39" evidence="12">
    <location>
        <begin position="24"/>
        <end position="143"/>
    </location>
</feature>
<feature type="transmembrane region" description="Helical" evidence="9">
    <location>
        <begin position="283"/>
        <end position="305"/>
    </location>
</feature>
<evidence type="ECO:0000256" key="6">
    <source>
        <dbReference type="ARBA" id="ARBA00022989"/>
    </source>
</evidence>
<evidence type="ECO:0008006" key="15">
    <source>
        <dbReference type="Google" id="ProtNLM"/>
    </source>
</evidence>
<dbReference type="STRING" id="1685382.AVJ23_21160"/>
<feature type="domain" description="ABC transmembrane type-1" evidence="11">
    <location>
        <begin position="171"/>
        <end position="455"/>
    </location>
</feature>
<evidence type="ECO:0000256" key="5">
    <source>
        <dbReference type="ARBA" id="ARBA00022927"/>
    </source>
</evidence>
<dbReference type="GO" id="GO:0005524">
    <property type="term" value="F:ATP binding"/>
    <property type="evidence" value="ECO:0007669"/>
    <property type="project" value="UniProtKB-KW"/>
</dbReference>
<evidence type="ECO:0000259" key="11">
    <source>
        <dbReference type="PROSITE" id="PS50929"/>
    </source>
</evidence>
<dbReference type="Pfam" id="PF00005">
    <property type="entry name" value="ABC_tran"/>
    <property type="match status" value="1"/>
</dbReference>
<evidence type="ECO:0000256" key="3">
    <source>
        <dbReference type="ARBA" id="ARBA00022741"/>
    </source>
</evidence>
<name>A0A0W7WDW0_9RHOB</name>
<keyword evidence="3" id="KW-0547">Nucleotide-binding</keyword>
<dbReference type="PROSITE" id="PS50893">
    <property type="entry name" value="ABC_TRANSPORTER_2"/>
    <property type="match status" value="1"/>
</dbReference>
<feature type="transmembrane region" description="Helical" evidence="9">
    <location>
        <begin position="399"/>
        <end position="420"/>
    </location>
</feature>
<dbReference type="GO" id="GO:0034040">
    <property type="term" value="F:ATPase-coupled lipid transmembrane transporter activity"/>
    <property type="evidence" value="ECO:0007669"/>
    <property type="project" value="TreeGrafter"/>
</dbReference>
<proteinExistence type="predicted"/>
<reference evidence="13 14" key="1">
    <citation type="submission" date="2015-12" db="EMBL/GenBank/DDBJ databases">
        <authorList>
            <person name="Shamseldin A."/>
            <person name="Moawad H."/>
            <person name="Abd El-Rahim W.M."/>
            <person name="Sadowsky M.J."/>
        </authorList>
    </citation>
    <scope>NUCLEOTIDE SEQUENCE [LARGE SCALE GENOMIC DNA]</scope>
    <source>
        <strain evidence="13 14">SJ5A-1</strain>
    </source>
</reference>
<dbReference type="GO" id="GO:0140359">
    <property type="term" value="F:ABC-type transporter activity"/>
    <property type="evidence" value="ECO:0007669"/>
    <property type="project" value="InterPro"/>
</dbReference>
<feature type="domain" description="ABC transporter" evidence="10">
    <location>
        <begin position="496"/>
        <end position="727"/>
    </location>
</feature>
<dbReference type="GO" id="GO:0008233">
    <property type="term" value="F:peptidase activity"/>
    <property type="evidence" value="ECO:0007669"/>
    <property type="project" value="InterPro"/>
</dbReference>
<evidence type="ECO:0000313" key="13">
    <source>
        <dbReference type="EMBL" id="KUF08757.1"/>
    </source>
</evidence>
<dbReference type="InterPro" id="IPR017871">
    <property type="entry name" value="ABC_transporter-like_CS"/>
</dbReference>
<dbReference type="PROSITE" id="PS50990">
    <property type="entry name" value="PEPTIDASE_C39"/>
    <property type="match status" value="1"/>
</dbReference>
<keyword evidence="7 9" id="KW-0472">Membrane</keyword>
<feature type="transmembrane region" description="Helical" evidence="9">
    <location>
        <begin position="173"/>
        <end position="197"/>
    </location>
</feature>
<dbReference type="InterPro" id="IPR005074">
    <property type="entry name" value="Peptidase_C39"/>
</dbReference>
<dbReference type="GO" id="GO:0006508">
    <property type="term" value="P:proteolysis"/>
    <property type="evidence" value="ECO:0007669"/>
    <property type="project" value="InterPro"/>
</dbReference>
<keyword evidence="2 9" id="KW-0812">Transmembrane</keyword>
<gene>
    <name evidence="13" type="ORF">AVJ23_21160</name>
</gene>
<keyword evidence="5" id="KW-0653">Protein transport</keyword>
<dbReference type="RefSeq" id="WP_058864231.1">
    <property type="nucleotide sequence ID" value="NZ_LPXO01000024.1"/>
</dbReference>
<dbReference type="Proteomes" id="UP000054396">
    <property type="component" value="Unassembled WGS sequence"/>
</dbReference>
<dbReference type="GO" id="GO:0015031">
    <property type="term" value="P:protein transport"/>
    <property type="evidence" value="ECO:0007669"/>
    <property type="project" value="UniProtKB-KW"/>
</dbReference>
<feature type="transmembrane region" description="Helical" evidence="9">
    <location>
        <begin position="311"/>
        <end position="331"/>
    </location>
</feature>
<evidence type="ECO:0000256" key="8">
    <source>
        <dbReference type="ARBA" id="ARBA00043264"/>
    </source>
</evidence>
<dbReference type="GO" id="GO:0005886">
    <property type="term" value="C:plasma membrane"/>
    <property type="evidence" value="ECO:0007669"/>
    <property type="project" value="UniProtKB-SubCell"/>
</dbReference>
<dbReference type="PROSITE" id="PS50929">
    <property type="entry name" value="ABC_TM1F"/>
    <property type="match status" value="1"/>
</dbReference>
<keyword evidence="4" id="KW-0067">ATP-binding</keyword>
<dbReference type="PROSITE" id="PS00211">
    <property type="entry name" value="ABC_TRANSPORTER_1"/>
    <property type="match status" value="1"/>
</dbReference>
<keyword evidence="5" id="KW-0813">Transport</keyword>
<evidence type="ECO:0000256" key="7">
    <source>
        <dbReference type="ARBA" id="ARBA00023136"/>
    </source>
</evidence>
<dbReference type="InterPro" id="IPR003593">
    <property type="entry name" value="AAA+_ATPase"/>
</dbReference>
<dbReference type="InterPro" id="IPR011527">
    <property type="entry name" value="ABC1_TM_dom"/>
</dbReference>
<evidence type="ECO:0000256" key="1">
    <source>
        <dbReference type="ARBA" id="ARBA00004651"/>
    </source>
</evidence>
<dbReference type="Gene3D" id="1.20.1560.10">
    <property type="entry name" value="ABC transporter type 1, transmembrane domain"/>
    <property type="match status" value="1"/>
</dbReference>
<dbReference type="InterPro" id="IPR036640">
    <property type="entry name" value="ABC1_TM_sf"/>
</dbReference>
<dbReference type="InterPro" id="IPR027417">
    <property type="entry name" value="P-loop_NTPase"/>
</dbReference>
<comment type="caution">
    <text evidence="13">The sequence shown here is derived from an EMBL/GenBank/DDBJ whole genome shotgun (WGS) entry which is preliminary data.</text>
</comment>
<dbReference type="GO" id="GO:0016887">
    <property type="term" value="F:ATP hydrolysis activity"/>
    <property type="evidence" value="ECO:0007669"/>
    <property type="project" value="InterPro"/>
</dbReference>
<accession>A0A0W7WDW0</accession>
<organism evidence="13 14">
    <name type="scientific">Pseudoponticoccus marisrubri</name>
    <dbReference type="NCBI Taxonomy" id="1685382"/>
    <lineage>
        <taxon>Bacteria</taxon>
        <taxon>Pseudomonadati</taxon>
        <taxon>Pseudomonadota</taxon>
        <taxon>Alphaproteobacteria</taxon>
        <taxon>Rhodobacterales</taxon>
        <taxon>Roseobacteraceae</taxon>
        <taxon>Pseudoponticoccus</taxon>
    </lineage>
</organism>
<dbReference type="Pfam" id="PF00664">
    <property type="entry name" value="ABC_membrane"/>
    <property type="match status" value="1"/>
</dbReference>
<comment type="subcellular location">
    <subcellularLocation>
        <location evidence="1">Cell membrane</location>
        <topology evidence="1">Multi-pass membrane protein</topology>
    </subcellularLocation>
</comment>
<dbReference type="PANTHER" id="PTHR24221">
    <property type="entry name" value="ATP-BINDING CASSETTE SUB-FAMILY B"/>
    <property type="match status" value="1"/>
</dbReference>
<keyword evidence="14" id="KW-1185">Reference proteome</keyword>
<sequence length="727" mass="76913">MSGAAAFATLPRRAPRQRVPTIMQQESAECGAACLAMVLARFGRWVSLEALRKACQVSRDGTNSANLLRAARGFGLEAQGLRRDIDALPGAGGPLILFWNFNHFVVLERITRSGAWINDPATGPRFVTPEEFDRSYTGVALAFRPGPEFRRGGHRPSLAGIVLETLGEARIGLVYAVIAGVALLVPGLAVMGSYRIFTDDILIGGELRWLMPLLVGLLAAGALTALLTYAQKTVLARMETALAASTSLRYLWTVMRLPLDFFAQRYSGDVTNRITQAEQMSGVVSSGLAVALVGIVPVLGYGTALLLIDPILAAITFGAATLAVALLVFSARGLEDANRRAQNDEARLQGMTLQGLSMRDDFRASGSEGLFHARWQAAQARVLVSEQVTERANLWVGEAAGLILAVAGIGVLVVGGLQIMEGALSIGLLISARALMSSFSSPFVGLVDAGAQLQSVRGVSERLADAMNHDTARAPAPEAEDRAGETAAPLDPALPLVARDVTFRYGAGGPPAVDGVSLALAESRRIALVGGSGSGKSSLGRLLVGLATPEAGRIELYGQPVGPAVRRSGQLAYVSQTVDLFGDTVQDNITLWDDTMPEEQIIAAAQDACIHDVITARAGGYLARLSENGGNLSGGERQRLGIARALVGNPRVLVLDEATSALDPETEMRVLEALRRRGCATVMISHRLSSIASCDEIHVMDQGRIVESGSHRALMRRGGLYASMLEG</sequence>
<dbReference type="InterPro" id="IPR003439">
    <property type="entry name" value="ABC_transporter-like_ATP-bd"/>
</dbReference>
<evidence type="ECO:0000256" key="4">
    <source>
        <dbReference type="ARBA" id="ARBA00022840"/>
    </source>
</evidence>
<evidence type="ECO:0000256" key="2">
    <source>
        <dbReference type="ARBA" id="ARBA00022692"/>
    </source>
</evidence>
<evidence type="ECO:0000313" key="14">
    <source>
        <dbReference type="Proteomes" id="UP000054396"/>
    </source>
</evidence>
<keyword evidence="6 9" id="KW-1133">Transmembrane helix</keyword>
<dbReference type="SUPFAM" id="SSF52540">
    <property type="entry name" value="P-loop containing nucleoside triphosphate hydrolases"/>
    <property type="match status" value="1"/>
</dbReference>
<dbReference type="SUPFAM" id="SSF90123">
    <property type="entry name" value="ABC transporter transmembrane region"/>
    <property type="match status" value="1"/>
</dbReference>
<feature type="transmembrane region" description="Helical" evidence="9">
    <location>
        <begin position="209"/>
        <end position="230"/>
    </location>
</feature>